<proteinExistence type="predicted"/>
<sequence length="215" mass="23860">MGYNRIMAQRCSFYKVFPLLFLVIGMVACQALPTPQVEATVAMAVAATLTAWPTPTIPPTPRSSPTPTATPFTLQGLFCEYRFCTGHPAGVAFYDLQAVQDQQQPSQVMRGMLVAYRDDLLILLQWQEGEAPQTLVNSLLDARFDTALAEVAQRTLAGWEVWFLPIQTVATLTLPYGAIAAWQCGTRAFGWKSYTQTTEQAENLLQEALGRFRCE</sequence>
<keyword evidence="1" id="KW-0732">Signal</keyword>
<dbReference type="EMBL" id="AP011777">
    <property type="protein sequence ID" value="BAL57513.1"/>
    <property type="molecule type" value="Genomic_DNA"/>
</dbReference>
<organism evidence="2">
    <name type="scientific">uncultured Chloroflexota bacterium</name>
    <dbReference type="NCBI Taxonomy" id="166587"/>
    <lineage>
        <taxon>Bacteria</taxon>
        <taxon>Bacillati</taxon>
        <taxon>Chloroflexota</taxon>
        <taxon>environmental samples</taxon>
    </lineage>
</organism>
<evidence type="ECO:0008006" key="3">
    <source>
        <dbReference type="Google" id="ProtNLM"/>
    </source>
</evidence>
<gene>
    <name evidence="2" type="ORF">HGMM_F51C01C33</name>
</gene>
<dbReference type="PROSITE" id="PS51257">
    <property type="entry name" value="PROKAR_LIPOPROTEIN"/>
    <property type="match status" value="1"/>
</dbReference>
<accession>H5SMX7</accession>
<name>H5SMX7_9CHLR</name>
<feature type="signal peptide" evidence="1">
    <location>
        <begin position="1"/>
        <end position="31"/>
    </location>
</feature>
<reference evidence="2" key="1">
    <citation type="journal article" date="2005" name="Environ. Microbiol.">
        <title>Genetic and functional properties of uncultivated thermophilic crenarchaeotes from a subsurface gold mine as revealed by analysis of genome fragments.</title>
        <authorList>
            <person name="Nunoura T."/>
            <person name="Hirayama H."/>
            <person name="Takami H."/>
            <person name="Oida H."/>
            <person name="Nishi S."/>
            <person name="Shimamura S."/>
            <person name="Suzuki Y."/>
            <person name="Inagaki F."/>
            <person name="Takai K."/>
            <person name="Nealson K.H."/>
            <person name="Horikoshi K."/>
        </authorList>
    </citation>
    <scope>NUCLEOTIDE SEQUENCE</scope>
</reference>
<feature type="chain" id="PRO_5003597481" description="Lipoprotein" evidence="1">
    <location>
        <begin position="32"/>
        <end position="215"/>
    </location>
</feature>
<dbReference type="AlphaFoldDB" id="H5SMX7"/>
<evidence type="ECO:0000313" key="2">
    <source>
        <dbReference type="EMBL" id="BAL57513.1"/>
    </source>
</evidence>
<reference evidence="2" key="2">
    <citation type="journal article" date="2012" name="PLoS ONE">
        <title>A Deeply Branching Thermophilic Bacterium with an Ancient Acetyl-CoA Pathway Dominates a Subsurface Ecosystem.</title>
        <authorList>
            <person name="Takami H."/>
            <person name="Noguchi H."/>
            <person name="Takaki Y."/>
            <person name="Uchiyama I."/>
            <person name="Toyoda A."/>
            <person name="Nishi S."/>
            <person name="Chee G.-J."/>
            <person name="Arai W."/>
            <person name="Nunoura T."/>
            <person name="Itoh T."/>
            <person name="Hattori M."/>
            <person name="Takai K."/>
        </authorList>
    </citation>
    <scope>NUCLEOTIDE SEQUENCE</scope>
</reference>
<protein>
    <recommendedName>
        <fullName evidence="3">Lipoprotein</fullName>
    </recommendedName>
</protein>
<evidence type="ECO:0000256" key="1">
    <source>
        <dbReference type="SAM" id="SignalP"/>
    </source>
</evidence>